<accession>A0ABQ4GCD4</accession>
<reference evidence="3 4" key="1">
    <citation type="submission" date="2021-01" db="EMBL/GenBank/DDBJ databases">
        <title>Whole genome shotgun sequence of Microbispora corallina NBRC 16416.</title>
        <authorList>
            <person name="Komaki H."/>
            <person name="Tamura T."/>
        </authorList>
    </citation>
    <scope>NUCLEOTIDE SEQUENCE [LARGE SCALE GENOMIC DNA]</scope>
    <source>
        <strain evidence="3 4">NBRC 16416</strain>
    </source>
</reference>
<keyword evidence="2" id="KW-1133">Transmembrane helix</keyword>
<proteinExistence type="predicted"/>
<dbReference type="EMBL" id="BOOC01000071">
    <property type="protein sequence ID" value="GIH44746.1"/>
    <property type="molecule type" value="Genomic_DNA"/>
</dbReference>
<keyword evidence="2" id="KW-0812">Transmembrane</keyword>
<name>A0ABQ4GCD4_9ACTN</name>
<keyword evidence="2" id="KW-0472">Membrane</keyword>
<comment type="caution">
    <text evidence="3">The sequence shown here is derived from an EMBL/GenBank/DDBJ whole genome shotgun (WGS) entry which is preliminary data.</text>
</comment>
<feature type="region of interest" description="Disordered" evidence="1">
    <location>
        <begin position="98"/>
        <end position="149"/>
    </location>
</feature>
<keyword evidence="4" id="KW-1185">Reference proteome</keyword>
<sequence>MRAGRRRSRGGLTTKLHLACEQGLKPLSIVLTTGQRGDSPQFTAVIDGIRVPRLDTGRPRTRPDRVHGLSVWIPLVVSALNLTTALLGWATAHIRRSGQISNRPAIGESMTAEPTGHPTDPLPPRAAPPPARKAAQATRVLDSGRDHLP</sequence>
<evidence type="ECO:0000313" key="3">
    <source>
        <dbReference type="EMBL" id="GIH44746.1"/>
    </source>
</evidence>
<evidence type="ECO:0000256" key="2">
    <source>
        <dbReference type="SAM" id="Phobius"/>
    </source>
</evidence>
<protein>
    <recommendedName>
        <fullName evidence="5">Transposase</fullName>
    </recommendedName>
</protein>
<feature type="transmembrane region" description="Helical" evidence="2">
    <location>
        <begin position="69"/>
        <end position="90"/>
    </location>
</feature>
<evidence type="ECO:0008006" key="5">
    <source>
        <dbReference type="Google" id="ProtNLM"/>
    </source>
</evidence>
<dbReference type="Proteomes" id="UP000603904">
    <property type="component" value="Unassembled WGS sequence"/>
</dbReference>
<evidence type="ECO:0000256" key="1">
    <source>
        <dbReference type="SAM" id="MobiDB-lite"/>
    </source>
</evidence>
<organism evidence="3 4">
    <name type="scientific">Microbispora corallina</name>
    <dbReference type="NCBI Taxonomy" id="83302"/>
    <lineage>
        <taxon>Bacteria</taxon>
        <taxon>Bacillati</taxon>
        <taxon>Actinomycetota</taxon>
        <taxon>Actinomycetes</taxon>
        <taxon>Streptosporangiales</taxon>
        <taxon>Streptosporangiaceae</taxon>
        <taxon>Microbispora</taxon>
    </lineage>
</organism>
<feature type="compositionally biased region" description="Pro residues" evidence="1">
    <location>
        <begin position="120"/>
        <end position="131"/>
    </location>
</feature>
<evidence type="ECO:0000313" key="4">
    <source>
        <dbReference type="Proteomes" id="UP000603904"/>
    </source>
</evidence>
<gene>
    <name evidence="3" type="ORF">Mco01_77460</name>
</gene>